<evidence type="ECO:0000313" key="8">
    <source>
        <dbReference type="Proteomes" id="UP001649230"/>
    </source>
</evidence>
<keyword evidence="3" id="KW-0804">Transcription</keyword>
<dbReference type="InterPro" id="IPR011006">
    <property type="entry name" value="CheY-like_superfamily"/>
</dbReference>
<dbReference type="Gene3D" id="3.40.50.2300">
    <property type="match status" value="1"/>
</dbReference>
<dbReference type="PROSITE" id="PS50110">
    <property type="entry name" value="RESPONSE_REGULATORY"/>
    <property type="match status" value="1"/>
</dbReference>
<dbReference type="PRINTS" id="PR00032">
    <property type="entry name" value="HTHARAC"/>
</dbReference>
<dbReference type="SUPFAM" id="SSF52172">
    <property type="entry name" value="CheY-like"/>
    <property type="match status" value="1"/>
</dbReference>
<dbReference type="Pfam" id="PF00072">
    <property type="entry name" value="Response_reg"/>
    <property type="match status" value="1"/>
</dbReference>
<keyword evidence="1" id="KW-0805">Transcription regulation</keyword>
<dbReference type="SMART" id="SM00448">
    <property type="entry name" value="REC"/>
    <property type="match status" value="1"/>
</dbReference>
<evidence type="ECO:0000256" key="3">
    <source>
        <dbReference type="ARBA" id="ARBA00023163"/>
    </source>
</evidence>
<keyword evidence="4" id="KW-0597">Phosphoprotein</keyword>
<accession>A0ABY3SK85</accession>
<evidence type="ECO:0000259" key="6">
    <source>
        <dbReference type="PROSITE" id="PS50110"/>
    </source>
</evidence>
<dbReference type="Proteomes" id="UP001649230">
    <property type="component" value="Chromosome"/>
</dbReference>
<evidence type="ECO:0000256" key="2">
    <source>
        <dbReference type="ARBA" id="ARBA00023125"/>
    </source>
</evidence>
<dbReference type="InterPro" id="IPR001789">
    <property type="entry name" value="Sig_transdc_resp-reg_receiver"/>
</dbReference>
<evidence type="ECO:0000313" key="7">
    <source>
        <dbReference type="EMBL" id="UJF33550.1"/>
    </source>
</evidence>
<dbReference type="InterPro" id="IPR018060">
    <property type="entry name" value="HTH_AraC"/>
</dbReference>
<gene>
    <name evidence="7" type="ORF">L0M14_29320</name>
</gene>
<keyword evidence="2" id="KW-0238">DNA-binding</keyword>
<feature type="domain" description="HTH araC/xylS-type" evidence="5">
    <location>
        <begin position="365"/>
        <end position="463"/>
    </location>
</feature>
<dbReference type="Gene3D" id="1.10.10.60">
    <property type="entry name" value="Homeodomain-like"/>
    <property type="match status" value="2"/>
</dbReference>
<organism evidence="7 8">
    <name type="scientific">Paenibacillus hexagrammi</name>
    <dbReference type="NCBI Taxonomy" id="2908839"/>
    <lineage>
        <taxon>Bacteria</taxon>
        <taxon>Bacillati</taxon>
        <taxon>Bacillota</taxon>
        <taxon>Bacilli</taxon>
        <taxon>Bacillales</taxon>
        <taxon>Paenibacillaceae</taxon>
        <taxon>Paenibacillus</taxon>
    </lineage>
</organism>
<dbReference type="PROSITE" id="PS01124">
    <property type="entry name" value="HTH_ARAC_FAMILY_2"/>
    <property type="match status" value="1"/>
</dbReference>
<dbReference type="SMART" id="SM00342">
    <property type="entry name" value="HTH_ARAC"/>
    <property type="match status" value="1"/>
</dbReference>
<protein>
    <submittedName>
        <fullName evidence="7">Response regulator</fullName>
    </submittedName>
</protein>
<evidence type="ECO:0000256" key="1">
    <source>
        <dbReference type="ARBA" id="ARBA00023015"/>
    </source>
</evidence>
<feature type="modified residue" description="4-aspartylphosphate" evidence="4">
    <location>
        <position position="55"/>
    </location>
</feature>
<evidence type="ECO:0000259" key="5">
    <source>
        <dbReference type="PROSITE" id="PS01124"/>
    </source>
</evidence>
<dbReference type="PROSITE" id="PS00041">
    <property type="entry name" value="HTH_ARAC_FAMILY_1"/>
    <property type="match status" value="1"/>
</dbReference>
<dbReference type="PANTHER" id="PTHR43280:SF28">
    <property type="entry name" value="HTH-TYPE TRANSCRIPTIONAL ACTIVATOR RHAS"/>
    <property type="match status" value="1"/>
</dbReference>
<dbReference type="PANTHER" id="PTHR43280">
    <property type="entry name" value="ARAC-FAMILY TRANSCRIPTIONAL REGULATOR"/>
    <property type="match status" value="1"/>
</dbReference>
<dbReference type="RefSeq" id="WP_235119920.1">
    <property type="nucleotide sequence ID" value="NZ_CP090978.1"/>
</dbReference>
<dbReference type="SUPFAM" id="SSF46689">
    <property type="entry name" value="Homeodomain-like"/>
    <property type="match status" value="2"/>
</dbReference>
<name>A0ABY3SK85_9BACL</name>
<keyword evidence="8" id="KW-1185">Reference proteome</keyword>
<dbReference type="InterPro" id="IPR018062">
    <property type="entry name" value="HTH_AraC-typ_CS"/>
</dbReference>
<dbReference type="EMBL" id="CP090978">
    <property type="protein sequence ID" value="UJF33550.1"/>
    <property type="molecule type" value="Genomic_DNA"/>
</dbReference>
<dbReference type="Pfam" id="PF12833">
    <property type="entry name" value="HTH_18"/>
    <property type="match status" value="1"/>
</dbReference>
<dbReference type="InterPro" id="IPR009057">
    <property type="entry name" value="Homeodomain-like_sf"/>
</dbReference>
<reference evidence="7 8" key="1">
    <citation type="journal article" date="2024" name="Int. J. Syst. Evol. Microbiol.">
        <title>Paenibacillus hexagrammi sp. nov., a novel bacterium isolated from the gut content of Hexagrammos agrammus.</title>
        <authorList>
            <person name="Jung H.K."/>
            <person name="Kim D.G."/>
            <person name="Zin H."/>
            <person name="Park J."/>
            <person name="Jung H."/>
            <person name="Kim Y.O."/>
            <person name="Kong H.J."/>
            <person name="Kim J.W."/>
            <person name="Kim Y.S."/>
        </authorList>
    </citation>
    <scope>NUCLEOTIDE SEQUENCE [LARGE SCALE GENOMIC DNA]</scope>
    <source>
        <strain evidence="7 8">YPD9-1</strain>
    </source>
</reference>
<proteinExistence type="predicted"/>
<dbReference type="InterPro" id="IPR020449">
    <property type="entry name" value="Tscrpt_reg_AraC-type_HTH"/>
</dbReference>
<evidence type="ECO:0000256" key="4">
    <source>
        <dbReference type="PROSITE-ProRule" id="PRU00169"/>
    </source>
</evidence>
<dbReference type="CDD" id="cd17536">
    <property type="entry name" value="REC_YesN-like"/>
    <property type="match status" value="1"/>
</dbReference>
<feature type="domain" description="Response regulatory" evidence="6">
    <location>
        <begin position="3"/>
        <end position="120"/>
    </location>
</feature>
<sequence length="468" mass="54658">MIKVLVVDDDKLVRKGLISAMPWQEFGMQVVGEASNGAKALEFLAGNPVDLLLTDLAMPVMSGIELMREARKRYPRLPIVVLTLHQDFEYIQEALRLGAIDYIAKVQLEKEQFEVILGRIASRIQDQQSPHPHTLMPDQLIQEYDLGYVVLSLDSEFDPNWPSEWKLSTDALVMEVDRNCWMWLITNTDESKLLNILSEKVSALPESTLLMVSDLRGFTWKEIQRWVREYTERALFYEYHPDRKLIEVSMRDDQAPYTEPNQLQLEMVKEKWVLSAWFYDDEVFEQRVQDLKALRLQGGQLMGLLYSLVIEWNRLFAQTLIGKIHMIKGVHSWYQAEQWIRGIRQVIQESAHHASYSEEIMACMTKAVLLIQAEMSSQITAADMAQRLNLSRSYFSQCFKEIIGKPFNEYSRFVRIEKAKEYLLNTNKTILWIAEQTGYTDEKYFSRVFREITGMLPSEYRLTHRTGK</sequence>